<evidence type="ECO:0000256" key="9">
    <source>
        <dbReference type="ARBA" id="ARBA00079991"/>
    </source>
</evidence>
<dbReference type="PANTHER" id="PTHR14657:SF2">
    <property type="entry name" value="IGF-LIKE FAMILY RECEPTOR 1"/>
    <property type="match status" value="1"/>
</dbReference>
<feature type="transmembrane region" description="Helical" evidence="10">
    <location>
        <begin position="114"/>
        <end position="132"/>
    </location>
</feature>
<evidence type="ECO:0000313" key="12">
    <source>
        <dbReference type="EMBL" id="KAJ8791441.1"/>
    </source>
</evidence>
<dbReference type="FunFam" id="1.10.533.10:FF:000079">
    <property type="entry name" value="IGF like family receptor 1"/>
    <property type="match status" value="1"/>
</dbReference>
<evidence type="ECO:0000313" key="13">
    <source>
        <dbReference type="Proteomes" id="UP001159641"/>
    </source>
</evidence>
<dbReference type="GO" id="GO:0005886">
    <property type="term" value="C:plasma membrane"/>
    <property type="evidence" value="ECO:0007669"/>
    <property type="project" value="UniProtKB-SubCell"/>
</dbReference>
<dbReference type="Proteomes" id="UP001159641">
    <property type="component" value="Unassembled WGS sequence"/>
</dbReference>
<evidence type="ECO:0000256" key="1">
    <source>
        <dbReference type="ARBA" id="ARBA00004162"/>
    </source>
</evidence>
<organism evidence="12 13">
    <name type="scientific">Eschrichtius robustus</name>
    <name type="common">California gray whale</name>
    <name type="synonym">Eschrichtius gibbosus</name>
    <dbReference type="NCBI Taxonomy" id="9764"/>
    <lineage>
        <taxon>Eukaryota</taxon>
        <taxon>Metazoa</taxon>
        <taxon>Chordata</taxon>
        <taxon>Craniata</taxon>
        <taxon>Vertebrata</taxon>
        <taxon>Euteleostomi</taxon>
        <taxon>Mammalia</taxon>
        <taxon>Eutheria</taxon>
        <taxon>Laurasiatheria</taxon>
        <taxon>Artiodactyla</taxon>
        <taxon>Whippomorpha</taxon>
        <taxon>Cetacea</taxon>
        <taxon>Mysticeti</taxon>
        <taxon>Eschrichtiidae</taxon>
        <taxon>Eschrichtius</taxon>
    </lineage>
</organism>
<reference evidence="12 13" key="1">
    <citation type="submission" date="2022-11" db="EMBL/GenBank/DDBJ databases">
        <title>Whole genome sequence of Eschrichtius robustus ER-17-0199.</title>
        <authorList>
            <person name="Bruniche-Olsen A."/>
            <person name="Black A.N."/>
            <person name="Fields C.J."/>
            <person name="Walden K."/>
            <person name="Dewoody J.A."/>
        </authorList>
    </citation>
    <scope>NUCLEOTIDE SEQUENCE [LARGE SCALE GENOMIC DNA]</scope>
    <source>
        <strain evidence="12">ER-17-0199</strain>
        <tissue evidence="12">Blubber</tissue>
    </source>
</reference>
<gene>
    <name evidence="12" type="ORF">J1605_004246</name>
</gene>
<dbReference type="AlphaFoldDB" id="A0AB34HF36"/>
<keyword evidence="5 10" id="KW-1133">Transmembrane helix</keyword>
<feature type="chain" id="PRO_5044303697" description="IGF-like family receptor 1" evidence="11">
    <location>
        <begin position="28"/>
        <end position="254"/>
    </location>
</feature>
<dbReference type="InterPro" id="IPR042355">
    <property type="entry name" value="IGFLR1"/>
</dbReference>
<dbReference type="PANTHER" id="PTHR14657">
    <property type="entry name" value="IGF-LIKE FAMILY RECEPTOR 1"/>
    <property type="match status" value="1"/>
</dbReference>
<evidence type="ECO:0000256" key="5">
    <source>
        <dbReference type="ARBA" id="ARBA00022989"/>
    </source>
</evidence>
<keyword evidence="4 11" id="KW-0732">Signal</keyword>
<feature type="signal peptide" evidence="11">
    <location>
        <begin position="1"/>
        <end position="27"/>
    </location>
</feature>
<protein>
    <recommendedName>
        <fullName evidence="8">IGF-like family receptor 1</fullName>
    </recommendedName>
    <alternativeName>
        <fullName evidence="9">Transmembrane protein 149</fullName>
    </alternativeName>
</protein>
<dbReference type="EMBL" id="JAIQCJ010001271">
    <property type="protein sequence ID" value="KAJ8791441.1"/>
    <property type="molecule type" value="Genomic_DNA"/>
</dbReference>
<accession>A0AB34HF36</accession>
<evidence type="ECO:0000256" key="7">
    <source>
        <dbReference type="ARBA" id="ARBA00023170"/>
    </source>
</evidence>
<evidence type="ECO:0000256" key="2">
    <source>
        <dbReference type="ARBA" id="ARBA00022475"/>
    </source>
</evidence>
<sequence length="254" mass="27692">MAPQKAGSARMGPLCLLLTAVLLLAQAAPRKASQHCSRLEYWNPDDLCSGSCLQRFGPPPARKPVPNKEPCPLTRGKLSVLSSQEPRSPAIPNLPWTSEHKVPQQAWPSWSFDLSLVLVLLVTSAVILLLALQRHRQLPSLESQPLSRLLDELEVLEELIVLLDPEPGPGWGRACGSTRHLAAKYGLPAAWSTSAYSLRPSRWPRRAVMEMVVAREPSASLGQLGAHLPREGGQMHCGCRPSLAELGPARPSTR</sequence>
<keyword evidence="2" id="KW-1003">Cell membrane</keyword>
<evidence type="ECO:0000256" key="10">
    <source>
        <dbReference type="SAM" id="Phobius"/>
    </source>
</evidence>
<comment type="subcellular location">
    <subcellularLocation>
        <location evidence="1">Cell membrane</location>
        <topology evidence="1">Single-pass membrane protein</topology>
    </subcellularLocation>
</comment>
<evidence type="ECO:0000256" key="8">
    <source>
        <dbReference type="ARBA" id="ARBA00074274"/>
    </source>
</evidence>
<comment type="caution">
    <text evidence="12">The sequence shown here is derived from an EMBL/GenBank/DDBJ whole genome shotgun (WGS) entry which is preliminary data.</text>
</comment>
<keyword evidence="3 10" id="KW-0812">Transmembrane</keyword>
<keyword evidence="6 10" id="KW-0472">Membrane</keyword>
<evidence type="ECO:0000256" key="4">
    <source>
        <dbReference type="ARBA" id="ARBA00022729"/>
    </source>
</evidence>
<keyword evidence="13" id="KW-1185">Reference proteome</keyword>
<evidence type="ECO:0000256" key="11">
    <source>
        <dbReference type="SAM" id="SignalP"/>
    </source>
</evidence>
<evidence type="ECO:0000256" key="6">
    <source>
        <dbReference type="ARBA" id="ARBA00023136"/>
    </source>
</evidence>
<name>A0AB34HF36_ESCRO</name>
<keyword evidence="7" id="KW-0675">Receptor</keyword>
<evidence type="ECO:0000256" key="3">
    <source>
        <dbReference type="ARBA" id="ARBA00022692"/>
    </source>
</evidence>
<proteinExistence type="predicted"/>